<comment type="caution">
    <text evidence="1">The sequence shown here is derived from an EMBL/GenBank/DDBJ whole genome shotgun (WGS) entry which is preliminary data.</text>
</comment>
<dbReference type="Proteomes" id="UP001552527">
    <property type="component" value="Unassembled WGS sequence"/>
</dbReference>
<dbReference type="SUPFAM" id="SSF51735">
    <property type="entry name" value="NAD(P)-binding Rossmann-fold domains"/>
    <property type="match status" value="1"/>
</dbReference>
<dbReference type="Gene3D" id="3.40.50.720">
    <property type="entry name" value="NAD(P)-binding Rossmann-like Domain"/>
    <property type="match status" value="1"/>
</dbReference>
<accession>A0ABV3JPH5</accession>
<dbReference type="RefSeq" id="WP_364026630.1">
    <property type="nucleotide sequence ID" value="NZ_JBFATD010000016.1"/>
</dbReference>
<evidence type="ECO:0000313" key="2">
    <source>
        <dbReference type="Proteomes" id="UP001552527"/>
    </source>
</evidence>
<evidence type="ECO:0000313" key="1">
    <source>
        <dbReference type="EMBL" id="MEV5249498.1"/>
    </source>
</evidence>
<protein>
    <submittedName>
        <fullName evidence="1">SDR family NAD(P)-dependent oxidoreductase</fullName>
    </submittedName>
</protein>
<reference evidence="1 2" key="1">
    <citation type="submission" date="2024-06" db="EMBL/GenBank/DDBJ databases">
        <title>The Natural Products Discovery Center: Release of the First 8490 Sequenced Strains for Exploring Actinobacteria Biosynthetic Diversity.</title>
        <authorList>
            <person name="Kalkreuter E."/>
            <person name="Kautsar S.A."/>
            <person name="Yang D."/>
            <person name="Bader C.D."/>
            <person name="Teijaro C.N."/>
            <person name="Fluegel L."/>
            <person name="Davis C.M."/>
            <person name="Simpson J.R."/>
            <person name="Lauterbach L."/>
            <person name="Steele A.D."/>
            <person name="Gui C."/>
            <person name="Meng S."/>
            <person name="Li G."/>
            <person name="Viehrig K."/>
            <person name="Ye F."/>
            <person name="Su P."/>
            <person name="Kiefer A.F."/>
            <person name="Nichols A."/>
            <person name="Cepeda A.J."/>
            <person name="Yan W."/>
            <person name="Fan B."/>
            <person name="Jiang Y."/>
            <person name="Adhikari A."/>
            <person name="Zheng C.-J."/>
            <person name="Schuster L."/>
            <person name="Cowan T.M."/>
            <person name="Smanski M.J."/>
            <person name="Chevrette M.G."/>
            <person name="De Carvalho L.P.S."/>
            <person name="Shen B."/>
        </authorList>
    </citation>
    <scope>NUCLEOTIDE SEQUENCE [LARGE SCALE GENOMIC DNA]</scope>
    <source>
        <strain evidence="1 2">NPDC052768</strain>
    </source>
</reference>
<proteinExistence type="predicted"/>
<dbReference type="EMBL" id="JBFATE010000016">
    <property type="protein sequence ID" value="MEV5249498.1"/>
    <property type="molecule type" value="Genomic_DNA"/>
</dbReference>
<dbReference type="PANTHER" id="PTHR43976">
    <property type="entry name" value="SHORT CHAIN DEHYDROGENASE"/>
    <property type="match status" value="1"/>
</dbReference>
<dbReference type="PANTHER" id="PTHR43976:SF9">
    <property type="entry name" value="OXIDOREDUCTASE"/>
    <property type="match status" value="1"/>
</dbReference>
<organism evidence="1 2">
    <name type="scientific">Streptomyces werraensis</name>
    <dbReference type="NCBI Taxonomy" id="68284"/>
    <lineage>
        <taxon>Bacteria</taxon>
        <taxon>Bacillati</taxon>
        <taxon>Actinomycetota</taxon>
        <taxon>Actinomycetes</taxon>
        <taxon>Kitasatosporales</taxon>
        <taxon>Streptomycetaceae</taxon>
        <taxon>Streptomyces</taxon>
    </lineage>
</organism>
<dbReference type="Pfam" id="PF00106">
    <property type="entry name" value="adh_short"/>
    <property type="match status" value="1"/>
</dbReference>
<gene>
    <name evidence="1" type="ORF">AB0K95_30155</name>
</gene>
<dbReference type="InterPro" id="IPR051911">
    <property type="entry name" value="SDR_oxidoreductase"/>
</dbReference>
<name>A0ABV3JPH5_9ACTN</name>
<dbReference type="InterPro" id="IPR036291">
    <property type="entry name" value="NAD(P)-bd_dom_sf"/>
</dbReference>
<keyword evidence="2" id="KW-1185">Reference proteome</keyword>
<sequence>MTKTIFVTGGTDGWSDDVALALADAGHSVYVGKGQASFEEERVDLGPGGGCRGRAAWAKVRTVAFEAVDQHSIAAAVRRIVTEAGGIDVVIHAASPVTLGPVEAFTPYQLSQVYDTAVLSAQRVTRAVLPLMRERRDGLLIWMGLGVEPGPAPFTGPGRAVRAALQQLAESYAAELAAFGIDVTFVTYGPGHLLGTAPAPLQPGDSETAKAYHRDVANVLPPPAEQPANPTVHALKVAECVSGIIDARKGARPAHVALWPL</sequence>
<dbReference type="InterPro" id="IPR002347">
    <property type="entry name" value="SDR_fam"/>
</dbReference>